<proteinExistence type="predicted"/>
<name>A0AA35XES5_GEOBA</name>
<dbReference type="NCBIfam" id="NF033580">
    <property type="entry name" value="transpos_IS5_3"/>
    <property type="match status" value="1"/>
</dbReference>
<evidence type="ECO:0000313" key="2">
    <source>
        <dbReference type="EMBL" id="CAI8048745.1"/>
    </source>
</evidence>
<keyword evidence="3" id="KW-1185">Reference proteome</keyword>
<dbReference type="EMBL" id="CASHTH010003747">
    <property type="protein sequence ID" value="CAI8048745.1"/>
    <property type="molecule type" value="Genomic_DNA"/>
</dbReference>
<accession>A0AA35XES5</accession>
<dbReference type="Pfam" id="PF13340">
    <property type="entry name" value="DUF4096"/>
    <property type="match status" value="1"/>
</dbReference>
<protein>
    <submittedName>
        <fullName evidence="2">Uncharacterized protein y4sN</fullName>
    </submittedName>
</protein>
<comment type="caution">
    <text evidence="2">The sequence shown here is derived from an EMBL/GenBank/DDBJ whole genome shotgun (WGS) entry which is preliminary data.</text>
</comment>
<dbReference type="Proteomes" id="UP001174909">
    <property type="component" value="Unassembled WGS sequence"/>
</dbReference>
<dbReference type="InterPro" id="IPR025161">
    <property type="entry name" value="IS402-like_dom"/>
</dbReference>
<sequence length="110" mass="13137">MTPSHRRHDISDQVWELLRPHLPGGAGKRGRPAKDNRLFLNAVFWNLRTGAPWRDLPPDYGDWKNTHRRFCRWRDRGVWEQLLDRVIDDPDFEWLMIDATHIKVHPHGRG</sequence>
<gene>
    <name evidence="2" type="ORF">GBAR_LOCUS26869</name>
</gene>
<dbReference type="PANTHER" id="PTHR46637">
    <property type="entry name" value="TIS1421-TRANSPOSASE PROTEIN A"/>
    <property type="match status" value="1"/>
</dbReference>
<dbReference type="AlphaFoldDB" id="A0AA35XES5"/>
<reference evidence="2" key="1">
    <citation type="submission" date="2023-03" db="EMBL/GenBank/DDBJ databases">
        <authorList>
            <person name="Steffen K."/>
            <person name="Cardenas P."/>
        </authorList>
    </citation>
    <scope>NUCLEOTIDE SEQUENCE</scope>
</reference>
<dbReference type="InterPro" id="IPR052909">
    <property type="entry name" value="Transposase_6_like"/>
</dbReference>
<organism evidence="2 3">
    <name type="scientific">Geodia barretti</name>
    <name type="common">Barrett's horny sponge</name>
    <dbReference type="NCBI Taxonomy" id="519541"/>
    <lineage>
        <taxon>Eukaryota</taxon>
        <taxon>Metazoa</taxon>
        <taxon>Porifera</taxon>
        <taxon>Demospongiae</taxon>
        <taxon>Heteroscleromorpha</taxon>
        <taxon>Tetractinellida</taxon>
        <taxon>Astrophorina</taxon>
        <taxon>Geodiidae</taxon>
        <taxon>Geodia</taxon>
    </lineage>
</organism>
<feature type="domain" description="Insertion element IS402-like" evidence="1">
    <location>
        <begin position="10"/>
        <end position="82"/>
    </location>
</feature>
<evidence type="ECO:0000259" key="1">
    <source>
        <dbReference type="Pfam" id="PF13340"/>
    </source>
</evidence>
<evidence type="ECO:0000313" key="3">
    <source>
        <dbReference type="Proteomes" id="UP001174909"/>
    </source>
</evidence>
<dbReference type="PANTHER" id="PTHR46637:SF1">
    <property type="entry name" value="BLL5188 PROTEIN"/>
    <property type="match status" value="1"/>
</dbReference>